<dbReference type="AlphaFoldDB" id="A0A1I6CNL6"/>
<dbReference type="Pfam" id="PF17267">
    <property type="entry name" value="DUF5333"/>
    <property type="match status" value="1"/>
</dbReference>
<reference evidence="1 2" key="1">
    <citation type="submission" date="2016-10" db="EMBL/GenBank/DDBJ databases">
        <authorList>
            <person name="de Groot N.N."/>
        </authorList>
    </citation>
    <scope>NUCLEOTIDE SEQUENCE [LARGE SCALE GENOMIC DNA]</scope>
    <source>
        <strain evidence="2">KMM 9023,NRIC 0796,JCM 17311,KCTC 23692</strain>
    </source>
</reference>
<evidence type="ECO:0000313" key="2">
    <source>
        <dbReference type="Proteomes" id="UP000199302"/>
    </source>
</evidence>
<keyword evidence="2" id="KW-1185">Reference proteome</keyword>
<sequence>MRGKEFGRAMIVAAGVSGGALLGPVAGAAKTPLSEVSSINQGLLAVGIADEIRNSCDDIDARLLRAVSYLHSLVSEAKALGYSSQEIEDFRNSRAEQRRLRAQGEAYLQANGANPAQPETLCALGRAEIARGSAIGSLLKAR</sequence>
<dbReference type="InterPro" id="IPR020349">
    <property type="entry name" value="Uncharacterised_14.7kDa"/>
</dbReference>
<proteinExistence type="predicted"/>
<evidence type="ECO:0000313" key="1">
    <source>
        <dbReference type="EMBL" id="SFQ94746.1"/>
    </source>
</evidence>
<dbReference type="Proteomes" id="UP000199302">
    <property type="component" value="Unassembled WGS sequence"/>
</dbReference>
<dbReference type="RefSeq" id="WP_245759520.1">
    <property type="nucleotide sequence ID" value="NZ_FOYI01000001.1"/>
</dbReference>
<gene>
    <name evidence="1" type="ORF">SAMN04515673_10190</name>
</gene>
<dbReference type="STRING" id="871652.SAMN04515673_10190"/>
<organism evidence="1 2">
    <name type="scientific">Poseidonocella sedimentorum</name>
    <dbReference type="NCBI Taxonomy" id="871652"/>
    <lineage>
        <taxon>Bacteria</taxon>
        <taxon>Pseudomonadati</taxon>
        <taxon>Pseudomonadota</taxon>
        <taxon>Alphaproteobacteria</taxon>
        <taxon>Rhodobacterales</taxon>
        <taxon>Roseobacteraceae</taxon>
        <taxon>Poseidonocella</taxon>
    </lineage>
</organism>
<accession>A0A1I6CNL6</accession>
<evidence type="ECO:0008006" key="3">
    <source>
        <dbReference type="Google" id="ProtNLM"/>
    </source>
</evidence>
<dbReference type="EMBL" id="FOYI01000001">
    <property type="protein sequence ID" value="SFQ94746.1"/>
    <property type="molecule type" value="Genomic_DNA"/>
</dbReference>
<name>A0A1I6CNL6_9RHOB</name>
<protein>
    <recommendedName>
        <fullName evidence="3">DUF5333 domain-containing protein</fullName>
    </recommendedName>
</protein>